<evidence type="ECO:0000313" key="3">
    <source>
        <dbReference type="Proteomes" id="UP000240883"/>
    </source>
</evidence>
<accession>A0A2T2P0S5</accession>
<evidence type="ECO:0000313" key="2">
    <source>
        <dbReference type="EMBL" id="PSN71243.1"/>
    </source>
</evidence>
<gene>
    <name evidence="2" type="ORF">BS50DRAFT_279000</name>
</gene>
<sequence>MQESSAPSLVVPSATSRHGPVYHSIQLTDSRDRRALQKYQCGMRVRNTMAFGAWAIDMNSRTRYRPENKGSWGRSDDHTTGRGRHNRMSWSQVAPGGQRGYGYWGRSGEGKMGGIRERSDEGGPGSRDRRGTRLGRSPLCLPSLGRTSISDYAFGSAVIDPSAEVECIGRFAVRAAQSRRETRPMEAMSRSGSDATTPTDVTPCTSLRSGFLSLGWLWERWTQVFRVRYGKSGRLDEDFTMGDPARPTGPCHGVCHGTPSALHGDCN</sequence>
<protein>
    <submittedName>
        <fullName evidence="2">Uncharacterized protein</fullName>
    </submittedName>
</protein>
<feature type="compositionally biased region" description="Basic and acidic residues" evidence="1">
    <location>
        <begin position="64"/>
        <end position="80"/>
    </location>
</feature>
<feature type="compositionally biased region" description="Polar residues" evidence="1">
    <location>
        <begin position="190"/>
        <end position="201"/>
    </location>
</feature>
<dbReference type="EMBL" id="KZ678131">
    <property type="protein sequence ID" value="PSN71243.1"/>
    <property type="molecule type" value="Genomic_DNA"/>
</dbReference>
<proteinExistence type="predicted"/>
<name>A0A2T2P0S5_CORCC</name>
<reference evidence="2 3" key="1">
    <citation type="journal article" date="2018" name="Front. Microbiol.">
        <title>Genome-Wide Analysis of Corynespora cassiicola Leaf Fall Disease Putative Effectors.</title>
        <authorList>
            <person name="Lopez D."/>
            <person name="Ribeiro S."/>
            <person name="Label P."/>
            <person name="Fumanal B."/>
            <person name="Venisse J.S."/>
            <person name="Kohler A."/>
            <person name="de Oliveira R.R."/>
            <person name="Labutti K."/>
            <person name="Lipzen A."/>
            <person name="Lail K."/>
            <person name="Bauer D."/>
            <person name="Ohm R.A."/>
            <person name="Barry K.W."/>
            <person name="Spatafora J."/>
            <person name="Grigoriev I.V."/>
            <person name="Martin F.M."/>
            <person name="Pujade-Renaud V."/>
        </authorList>
    </citation>
    <scope>NUCLEOTIDE SEQUENCE [LARGE SCALE GENOMIC DNA]</scope>
    <source>
        <strain evidence="2 3">Philippines</strain>
    </source>
</reference>
<evidence type="ECO:0000256" key="1">
    <source>
        <dbReference type="SAM" id="MobiDB-lite"/>
    </source>
</evidence>
<feature type="region of interest" description="Disordered" evidence="1">
    <location>
        <begin position="64"/>
        <end position="137"/>
    </location>
</feature>
<dbReference type="Proteomes" id="UP000240883">
    <property type="component" value="Unassembled WGS sequence"/>
</dbReference>
<keyword evidence="3" id="KW-1185">Reference proteome</keyword>
<dbReference type="AlphaFoldDB" id="A0A2T2P0S5"/>
<organism evidence="2 3">
    <name type="scientific">Corynespora cassiicola Philippines</name>
    <dbReference type="NCBI Taxonomy" id="1448308"/>
    <lineage>
        <taxon>Eukaryota</taxon>
        <taxon>Fungi</taxon>
        <taxon>Dikarya</taxon>
        <taxon>Ascomycota</taxon>
        <taxon>Pezizomycotina</taxon>
        <taxon>Dothideomycetes</taxon>
        <taxon>Pleosporomycetidae</taxon>
        <taxon>Pleosporales</taxon>
        <taxon>Corynesporascaceae</taxon>
        <taxon>Corynespora</taxon>
    </lineage>
</organism>
<feature type="compositionally biased region" description="Gly residues" evidence="1">
    <location>
        <begin position="97"/>
        <end position="113"/>
    </location>
</feature>
<feature type="region of interest" description="Disordered" evidence="1">
    <location>
        <begin position="178"/>
        <end position="201"/>
    </location>
</feature>
<feature type="compositionally biased region" description="Basic and acidic residues" evidence="1">
    <location>
        <begin position="114"/>
        <end position="131"/>
    </location>
</feature>